<dbReference type="STRING" id="1236976.JCM16418_3613"/>
<sequence>MKSHMSKILTLMLAVFLVIPAFASAAPTTKGSAADLRSALGNLLGEHAILAINTMQKGYDAKGDFTDAANALNMNTADLSKAIASVYGDEAGKSFNTIWSSHIGYFVDYVKATSAKDNAAKQKAVDNLEKYRFAQAKFFATANPNLSEKDLADGLKMHINELLKAFDSYVAKDYSTVYKTEREAYAHMLMTGDALAGGIVKQFPAKFTGDIMNNPASDLRQTLGQLLGEHASAAVFAMQKGIDGAPDFDQAAAVLTMNTNDLSNAIASVYGQDAGKSFNTIWSSHIGYFVDYVKATAAKDNTAKQKAVDNLEKYRFAQAKFFATANPNLSEKDLAEGLKMHINELLKAFDSYVAKDYKTVYSLEREAYAHMFMTGDALSEGIVKQFPAKFEPTTTTLLYLQLLK</sequence>
<dbReference type="EMBL" id="BAVZ01000012">
    <property type="protein sequence ID" value="GAF09471.1"/>
    <property type="molecule type" value="Genomic_DNA"/>
</dbReference>
<reference evidence="2 3" key="1">
    <citation type="journal article" date="2014" name="Genome Announc.">
        <title>Draft Genome Sequence of Paenibacillus pini JCM 16418T, Isolated from the Rhizosphere of Pine Tree.</title>
        <authorList>
            <person name="Yuki M."/>
            <person name="Oshima K."/>
            <person name="Suda W."/>
            <person name="Oshida Y."/>
            <person name="Kitamura K."/>
            <person name="Iida Y."/>
            <person name="Hattori M."/>
            <person name="Ohkuma M."/>
        </authorList>
    </citation>
    <scope>NUCLEOTIDE SEQUENCE [LARGE SCALE GENOMIC DNA]</scope>
    <source>
        <strain evidence="2 3">JCM 16418</strain>
    </source>
</reference>
<keyword evidence="1" id="KW-0732">Signal</keyword>
<dbReference type="RefSeq" id="WP_052020418.1">
    <property type="nucleotide sequence ID" value="NZ_BAVZ01000012.1"/>
</dbReference>
<evidence type="ECO:0000256" key="1">
    <source>
        <dbReference type="SAM" id="SignalP"/>
    </source>
</evidence>
<comment type="caution">
    <text evidence="2">The sequence shown here is derived from an EMBL/GenBank/DDBJ whole genome shotgun (WGS) entry which is preliminary data.</text>
</comment>
<dbReference type="OrthoDB" id="2657432at2"/>
<accession>W7YXS1</accession>
<organism evidence="2 3">
    <name type="scientific">Paenibacillus pini JCM 16418</name>
    <dbReference type="NCBI Taxonomy" id="1236976"/>
    <lineage>
        <taxon>Bacteria</taxon>
        <taxon>Bacillati</taxon>
        <taxon>Bacillota</taxon>
        <taxon>Bacilli</taxon>
        <taxon>Bacillales</taxon>
        <taxon>Paenibacillaceae</taxon>
        <taxon>Paenibacillus</taxon>
    </lineage>
</organism>
<keyword evidence="3" id="KW-1185">Reference proteome</keyword>
<dbReference type="Proteomes" id="UP000019364">
    <property type="component" value="Unassembled WGS sequence"/>
</dbReference>
<protein>
    <recommendedName>
        <fullName evidence="4">Copper amine oxidase</fullName>
    </recommendedName>
</protein>
<name>W7YXS1_9BACL</name>
<dbReference type="AlphaFoldDB" id="W7YXS1"/>
<evidence type="ECO:0008006" key="4">
    <source>
        <dbReference type="Google" id="ProtNLM"/>
    </source>
</evidence>
<evidence type="ECO:0000313" key="2">
    <source>
        <dbReference type="EMBL" id="GAF09471.1"/>
    </source>
</evidence>
<feature type="chain" id="PRO_5004904815" description="Copper amine oxidase" evidence="1">
    <location>
        <begin position="26"/>
        <end position="404"/>
    </location>
</feature>
<gene>
    <name evidence="2" type="ORF">JCM16418_3613</name>
</gene>
<evidence type="ECO:0000313" key="3">
    <source>
        <dbReference type="Proteomes" id="UP000019364"/>
    </source>
</evidence>
<dbReference type="eggNOG" id="ENOG502Z82P">
    <property type="taxonomic scope" value="Bacteria"/>
</dbReference>
<proteinExistence type="predicted"/>
<feature type="signal peptide" evidence="1">
    <location>
        <begin position="1"/>
        <end position="25"/>
    </location>
</feature>